<dbReference type="InterPro" id="IPR050483">
    <property type="entry name" value="CoA-transferase_III_domain"/>
</dbReference>
<dbReference type="RefSeq" id="WP_092859892.1">
    <property type="nucleotide sequence ID" value="NZ_FOQH01000005.1"/>
</dbReference>
<dbReference type="PANTHER" id="PTHR48207">
    <property type="entry name" value="SUCCINATE--HYDROXYMETHYLGLUTARATE COA-TRANSFERASE"/>
    <property type="match status" value="1"/>
</dbReference>
<evidence type="ECO:0000313" key="2">
    <source>
        <dbReference type="EMBL" id="SFI20081.1"/>
    </source>
</evidence>
<dbReference type="Gene3D" id="3.40.50.10540">
    <property type="entry name" value="Crotonobetainyl-coa:carnitine coa-transferase, domain 1"/>
    <property type="match status" value="1"/>
</dbReference>
<name>A0A1I3GA85_9RHOB</name>
<dbReference type="InterPro" id="IPR003673">
    <property type="entry name" value="CoA-Trfase_fam_III"/>
</dbReference>
<keyword evidence="3" id="KW-1185">Reference proteome</keyword>
<dbReference type="OrthoDB" id="7208981at2"/>
<dbReference type="PANTHER" id="PTHR48207:SF4">
    <property type="entry name" value="BLL6097 PROTEIN"/>
    <property type="match status" value="1"/>
</dbReference>
<protein>
    <submittedName>
        <fullName evidence="2">Crotonobetainyl-CoA:carnitine CoA-transferase CaiB</fullName>
    </submittedName>
</protein>
<accession>A0A1I3GA85</accession>
<dbReference type="InterPro" id="IPR044855">
    <property type="entry name" value="CoA-Trfase_III_dom3_sf"/>
</dbReference>
<proteinExistence type="predicted"/>
<dbReference type="GO" id="GO:0008410">
    <property type="term" value="F:CoA-transferase activity"/>
    <property type="evidence" value="ECO:0007669"/>
    <property type="project" value="TreeGrafter"/>
</dbReference>
<sequence>MGPLAGLRILDLTSVLMGPYATQVLGEMGADVIKVEAPDGDVTRQIGPQRNPGMGPVFLNANRGKRSVAMDLKAPGAAQALLRLAKTADVLVTNVRPRAMARLGLGPEALAEANPRLIQAALVGFDQQGPYADRPAYDDLIQGAAGIPHAFERSGRAPAYIPTAAADRIVGLAAVNAILAAVIERERSGLGQRVEIPMFETMAAMVMGDHMGGLVYDPPHGPSGYPRHLSPDRRPYATADGWICALVYTDAHWRRFFAAIGRPEMPDADARYATFPARMANINLVYAELSAILQTRTTEDWLALFQEADIPAMPMHTFESLLEDPHLAATGFFRREEHPTEGPILGMAVPARFSRTPAAPDRPAPALGRDGETVLAEAGFSADEIAALAEAGALRRPA</sequence>
<dbReference type="Pfam" id="PF02515">
    <property type="entry name" value="CoA_transf_3"/>
    <property type="match status" value="1"/>
</dbReference>
<dbReference type="AlphaFoldDB" id="A0A1I3GA85"/>
<gene>
    <name evidence="2" type="ORF">SAMN05216258_10537</name>
</gene>
<reference evidence="2 3" key="1">
    <citation type="submission" date="2016-10" db="EMBL/GenBank/DDBJ databases">
        <authorList>
            <person name="de Groot N.N."/>
        </authorList>
    </citation>
    <scope>NUCLEOTIDE SEQUENCE [LARGE SCALE GENOMIC DNA]</scope>
    <source>
        <strain evidence="2 3">CGMCC 1.11030</strain>
    </source>
</reference>
<evidence type="ECO:0000256" key="1">
    <source>
        <dbReference type="ARBA" id="ARBA00022679"/>
    </source>
</evidence>
<organism evidence="2 3">
    <name type="scientific">Albimonas pacifica</name>
    <dbReference type="NCBI Taxonomy" id="1114924"/>
    <lineage>
        <taxon>Bacteria</taxon>
        <taxon>Pseudomonadati</taxon>
        <taxon>Pseudomonadota</taxon>
        <taxon>Alphaproteobacteria</taxon>
        <taxon>Rhodobacterales</taxon>
        <taxon>Paracoccaceae</taxon>
        <taxon>Albimonas</taxon>
    </lineage>
</organism>
<dbReference type="InterPro" id="IPR023606">
    <property type="entry name" value="CoA-Trfase_III_dom_1_sf"/>
</dbReference>
<dbReference type="EMBL" id="FOQH01000005">
    <property type="protein sequence ID" value="SFI20081.1"/>
    <property type="molecule type" value="Genomic_DNA"/>
</dbReference>
<dbReference type="Proteomes" id="UP000199377">
    <property type="component" value="Unassembled WGS sequence"/>
</dbReference>
<evidence type="ECO:0000313" key="3">
    <source>
        <dbReference type="Proteomes" id="UP000199377"/>
    </source>
</evidence>
<keyword evidence="1 2" id="KW-0808">Transferase</keyword>
<dbReference type="SUPFAM" id="SSF89796">
    <property type="entry name" value="CoA-transferase family III (CaiB/BaiF)"/>
    <property type="match status" value="1"/>
</dbReference>
<dbReference type="Gene3D" id="3.30.1540.10">
    <property type="entry name" value="formyl-coa transferase, domain 3"/>
    <property type="match status" value="1"/>
</dbReference>
<dbReference type="STRING" id="1114924.SAMN05216258_10537"/>